<evidence type="ECO:0008006" key="3">
    <source>
        <dbReference type="Google" id="ProtNLM"/>
    </source>
</evidence>
<organism evidence="1 2">
    <name type="scientific">Parvicella tangerina</name>
    <dbReference type="NCBI Taxonomy" id="2829795"/>
    <lineage>
        <taxon>Bacteria</taxon>
        <taxon>Pseudomonadati</taxon>
        <taxon>Bacteroidota</taxon>
        <taxon>Flavobacteriia</taxon>
        <taxon>Flavobacteriales</taxon>
        <taxon>Parvicellaceae</taxon>
        <taxon>Parvicella</taxon>
    </lineage>
</organism>
<evidence type="ECO:0000313" key="2">
    <source>
        <dbReference type="Proteomes" id="UP000683507"/>
    </source>
</evidence>
<sequence length="152" mass="17803">MPKIEIITTINASLQRVFDLSRDIDLHQISMTKSKELAVGGRTSGLIEKGETVQWEGKHFGCYLTHTSLITEMNPPYYFVDEMTEGYFKYYRHDHYFTFKNEQCEMMDLINYEAPFGFLGKLFDAVLLNTHLTHLITQRNKVIKRKAENNEL</sequence>
<dbReference type="AlphaFoldDB" id="A0A916NH98"/>
<accession>A0A916NH98</accession>
<dbReference type="Gene3D" id="3.30.530.20">
    <property type="match status" value="1"/>
</dbReference>
<protein>
    <recommendedName>
        <fullName evidence="3">Cell division protein</fullName>
    </recommendedName>
</protein>
<dbReference type="InterPro" id="IPR023393">
    <property type="entry name" value="START-like_dom_sf"/>
</dbReference>
<evidence type="ECO:0000313" key="1">
    <source>
        <dbReference type="EMBL" id="CAG5081095.1"/>
    </source>
</evidence>
<dbReference type="EMBL" id="OU015584">
    <property type="protein sequence ID" value="CAG5081095.1"/>
    <property type="molecule type" value="Genomic_DNA"/>
</dbReference>
<dbReference type="SUPFAM" id="SSF55961">
    <property type="entry name" value="Bet v1-like"/>
    <property type="match status" value="1"/>
</dbReference>
<name>A0A916NH98_9FLAO</name>
<dbReference type="Proteomes" id="UP000683507">
    <property type="component" value="Chromosome"/>
</dbReference>
<keyword evidence="2" id="KW-1185">Reference proteome</keyword>
<reference evidence="1" key="1">
    <citation type="submission" date="2021-04" db="EMBL/GenBank/DDBJ databases">
        <authorList>
            <person name="Rodrigo-Torres L."/>
            <person name="Arahal R. D."/>
            <person name="Lucena T."/>
        </authorList>
    </citation>
    <scope>NUCLEOTIDE SEQUENCE</scope>
    <source>
        <strain evidence="1">AS29M-1</strain>
    </source>
</reference>
<gene>
    <name evidence="1" type="ORF">CRYO30217_01535</name>
</gene>
<proteinExistence type="predicted"/>
<dbReference type="CDD" id="cd07820">
    <property type="entry name" value="SRPBCC_3"/>
    <property type="match status" value="1"/>
</dbReference>
<dbReference type="RefSeq" id="WP_258541736.1">
    <property type="nucleotide sequence ID" value="NZ_OU015584.1"/>
</dbReference>
<dbReference type="KEGG" id="ptan:CRYO30217_01535"/>